<dbReference type="GO" id="GO:0046872">
    <property type="term" value="F:metal ion binding"/>
    <property type="evidence" value="ECO:0007669"/>
    <property type="project" value="UniProtKB-KW"/>
</dbReference>
<evidence type="ECO:0000259" key="6">
    <source>
        <dbReference type="PROSITE" id="PS51471"/>
    </source>
</evidence>
<dbReference type="Pfam" id="PF03171">
    <property type="entry name" value="2OG-FeII_Oxy"/>
    <property type="match status" value="1"/>
</dbReference>
<dbReference type="GO" id="GO:0045431">
    <property type="term" value="F:flavonol synthase activity"/>
    <property type="evidence" value="ECO:0007669"/>
    <property type="project" value="UniProtKB-EC"/>
</dbReference>
<keyword evidence="3 5" id="KW-0560">Oxidoreductase</keyword>
<dbReference type="Pfam" id="PF14226">
    <property type="entry name" value="DIOX_N"/>
    <property type="match status" value="1"/>
</dbReference>
<accession>A0A5B7AJV1</accession>
<sequence>MGEVDAAFIQATEHRPKLAIIEAETIPLIDLSVFNSPDYSSINPNSSAIIASLVTEIGEACKNWGFFQVINHGVPLDFREKIESASRKFFADQSLEEKRKVRRDEANPLGYYDTEHTKNVRDWKQVFDFTAKNPTVIPASHDPDDKEVNILLNQWPDYPPGFREACEEYVEEIEKLAYKLLELISLSLGLPGNRLNGFFKEQTSLMRLNYYPRCPMPHLALGVGRHKDAGALTVLAQDDVGGLQVKRKSDGEWIRVKPTPDAYIINVGDIIQVWSNDKYESVEHRVTVNTERERFSIPFFFNPAHDVMIEPLEELVNEENPAKFKAYNWGKFTSQRNLSNFKKLDVENIQISHFKASE</sequence>
<protein>
    <submittedName>
        <fullName evidence="7">Putative 2-oxoglutarate and Fe(II)-dependent oxygenase superfamily protein</fullName>
        <ecNumber evidence="7">1.14.20.6</ecNumber>
    </submittedName>
</protein>
<dbReference type="EMBL" id="GHES01026410">
    <property type="protein sequence ID" value="MPA56969.1"/>
    <property type="molecule type" value="Transcribed_RNA"/>
</dbReference>
<comment type="similarity">
    <text evidence="1 5">Belongs to the iron/ascorbate-dependent oxidoreductase family.</text>
</comment>
<dbReference type="PROSITE" id="PS51471">
    <property type="entry name" value="FE2OG_OXY"/>
    <property type="match status" value="1"/>
</dbReference>
<feature type="domain" description="Fe2OG dioxygenase" evidence="6">
    <location>
        <begin position="202"/>
        <end position="303"/>
    </location>
</feature>
<reference evidence="7" key="1">
    <citation type="submission" date="2019-08" db="EMBL/GenBank/DDBJ databases">
        <title>Reference gene set and small RNA set construction with multiple tissues from Davidia involucrata Baill.</title>
        <authorList>
            <person name="Yang H."/>
            <person name="Zhou C."/>
            <person name="Li G."/>
            <person name="Wang J."/>
            <person name="Gao P."/>
            <person name="Wang M."/>
            <person name="Wang R."/>
            <person name="Zhao Y."/>
        </authorList>
    </citation>
    <scope>NUCLEOTIDE SEQUENCE</scope>
    <source>
        <tissue evidence="7">Mixed with DoveR01_LX</tissue>
    </source>
</reference>
<evidence type="ECO:0000256" key="5">
    <source>
        <dbReference type="RuleBase" id="RU003682"/>
    </source>
</evidence>
<dbReference type="InterPro" id="IPR027443">
    <property type="entry name" value="IPNS-like_sf"/>
</dbReference>
<organism evidence="7">
    <name type="scientific">Davidia involucrata</name>
    <name type="common">Dove tree</name>
    <dbReference type="NCBI Taxonomy" id="16924"/>
    <lineage>
        <taxon>Eukaryota</taxon>
        <taxon>Viridiplantae</taxon>
        <taxon>Streptophyta</taxon>
        <taxon>Embryophyta</taxon>
        <taxon>Tracheophyta</taxon>
        <taxon>Spermatophyta</taxon>
        <taxon>Magnoliopsida</taxon>
        <taxon>eudicotyledons</taxon>
        <taxon>Gunneridae</taxon>
        <taxon>Pentapetalae</taxon>
        <taxon>asterids</taxon>
        <taxon>Cornales</taxon>
        <taxon>Nyssaceae</taxon>
        <taxon>Davidia</taxon>
    </lineage>
</organism>
<dbReference type="EC" id="1.14.20.6" evidence="7"/>
<dbReference type="InterPro" id="IPR005123">
    <property type="entry name" value="Oxoglu/Fe-dep_dioxygenase_dom"/>
</dbReference>
<keyword evidence="2 5" id="KW-0479">Metal-binding</keyword>
<keyword evidence="4 5" id="KW-0408">Iron</keyword>
<gene>
    <name evidence="7" type="ORF">Din_026410</name>
</gene>
<proteinExistence type="inferred from homology"/>
<dbReference type="InterPro" id="IPR044861">
    <property type="entry name" value="IPNS-like_FE2OG_OXY"/>
</dbReference>
<dbReference type="AlphaFoldDB" id="A0A5B7AJV1"/>
<dbReference type="FunFam" id="2.60.120.330:FF:000012">
    <property type="entry name" value="Gibberellin 20 oxidase 1"/>
    <property type="match status" value="1"/>
</dbReference>
<evidence type="ECO:0000256" key="4">
    <source>
        <dbReference type="ARBA" id="ARBA00023004"/>
    </source>
</evidence>
<dbReference type="PANTHER" id="PTHR10209:SF885">
    <property type="entry name" value="2OG-FE(II) OXYGENASE FAMILY, PUTATIVE (AFU_ORTHOLOGUE AFUA_2G00750)-RELATED"/>
    <property type="match status" value="1"/>
</dbReference>
<dbReference type="PRINTS" id="PR00682">
    <property type="entry name" value="IPNSYNTHASE"/>
</dbReference>
<dbReference type="InterPro" id="IPR026992">
    <property type="entry name" value="DIOX_N"/>
</dbReference>
<evidence type="ECO:0000256" key="1">
    <source>
        <dbReference type="ARBA" id="ARBA00008056"/>
    </source>
</evidence>
<dbReference type="Gene3D" id="2.60.120.330">
    <property type="entry name" value="B-lactam Antibiotic, Isopenicillin N Synthase, Chain"/>
    <property type="match status" value="1"/>
</dbReference>
<name>A0A5B7AJV1_DAVIN</name>
<evidence type="ECO:0000256" key="3">
    <source>
        <dbReference type="ARBA" id="ARBA00023002"/>
    </source>
</evidence>
<dbReference type="PANTHER" id="PTHR10209">
    <property type="entry name" value="OXIDOREDUCTASE, 2OG-FE II OXYGENASE FAMILY PROTEIN"/>
    <property type="match status" value="1"/>
</dbReference>
<evidence type="ECO:0000313" key="7">
    <source>
        <dbReference type="EMBL" id="MPA56969.1"/>
    </source>
</evidence>
<dbReference type="SUPFAM" id="SSF51197">
    <property type="entry name" value="Clavaminate synthase-like"/>
    <property type="match status" value="1"/>
</dbReference>
<evidence type="ECO:0000256" key="2">
    <source>
        <dbReference type="ARBA" id="ARBA00022723"/>
    </source>
</evidence>